<evidence type="ECO:0008006" key="2">
    <source>
        <dbReference type="Google" id="ProtNLM"/>
    </source>
</evidence>
<evidence type="ECO:0000313" key="1">
    <source>
        <dbReference type="EMBL" id="KKK93930.1"/>
    </source>
</evidence>
<comment type="caution">
    <text evidence="1">The sequence shown here is derived from an EMBL/GenBank/DDBJ whole genome shotgun (WGS) entry which is preliminary data.</text>
</comment>
<dbReference type="EMBL" id="LAZR01047562">
    <property type="protein sequence ID" value="KKK93930.1"/>
    <property type="molecule type" value="Genomic_DNA"/>
</dbReference>
<accession>A0A0F9A6W9</accession>
<dbReference type="AlphaFoldDB" id="A0A0F9A6W9"/>
<name>A0A0F9A6W9_9ZZZZ</name>
<protein>
    <recommendedName>
        <fullName evidence="2">Ribbon-helix-helix protein CopG domain-containing protein</fullName>
    </recommendedName>
</protein>
<proteinExistence type="predicted"/>
<reference evidence="1" key="1">
    <citation type="journal article" date="2015" name="Nature">
        <title>Complex archaea that bridge the gap between prokaryotes and eukaryotes.</title>
        <authorList>
            <person name="Spang A."/>
            <person name="Saw J.H."/>
            <person name="Jorgensen S.L."/>
            <person name="Zaremba-Niedzwiedzka K."/>
            <person name="Martijn J."/>
            <person name="Lind A.E."/>
            <person name="van Eijk R."/>
            <person name="Schleper C."/>
            <person name="Guy L."/>
            <person name="Ettema T.J."/>
        </authorList>
    </citation>
    <scope>NUCLEOTIDE SEQUENCE</scope>
</reference>
<organism evidence="1">
    <name type="scientific">marine sediment metagenome</name>
    <dbReference type="NCBI Taxonomy" id="412755"/>
    <lineage>
        <taxon>unclassified sequences</taxon>
        <taxon>metagenomes</taxon>
        <taxon>ecological metagenomes</taxon>
    </lineage>
</organism>
<sequence>MTTTIQVDDEIKKKLFKIKLKLEEEKGSAVTYNEIIEYLIRHQKTNIIKKKNMEEFRRFEGILPASALEEYLEEKKKELEREELRAPLKKDIN</sequence>
<gene>
    <name evidence="1" type="ORF">LCGC14_2687980</name>
</gene>